<proteinExistence type="predicted"/>
<protein>
    <submittedName>
        <fullName evidence="1">Autism susceptibility gene 2 protein</fullName>
    </submittedName>
</protein>
<dbReference type="Proteomes" id="UP000296049">
    <property type="component" value="Unassembled WGS sequence"/>
</dbReference>
<sequence>MQQQKGAGEGQPWQGSACWGRLHGIVWLMLEEVGKSSYGTRYEEHIEIEILGFEGSKFSLPGSGSGIGQQQPLGWRAWIEIVNINWGGDDCGATPPGFGSSPARRRRSRSPSARAALCCGTYSGIGLINQDGAEHHLGEVLHASCAGGQQLHVAAVAALLMKNWRNQYCRVRELVLMHGGWKDVALKPQERVEKRQNPLAKKKREALTNGLSYLPKKNRLHHHQYSSDRENDRNLCQHLGKRKKLPKGLRQVGEKLSVAGREGFDCWPMVPHCANSWYRKRLTKRERKWLVDGRAELINECPKPGELKTREVRVRSLCGLQGLRRHPGVGALAMQTREGGTVPKCLHSISVLSSSSGFETAWNVREMGTRTASKWFETAWNVQEMGARTVSKFSVHTQKERCAASVRRGACGTGCGLCLPPNMPRASEDFWSREEAVLPLETVEQQWFGVDFLSCSQHLLPLGTPCHGILHELCHQNQCVRRWQRSCWVLTPPPIVPAGLVWSKKRRAEAFVCQRPDPGVLKGHGGALLYARLCPLEQESLLANLDVQAGFRTAKTTMLKELYGPAWAKENFGLSCIFFAAQDGSGAARCTDSASESAVLLCGDPALGSSVVVLRWAVGLHTRMGGGPVIPHHTSHRISDILLLSSSMVSFMKESGRLASKQPKVPIRPMSATLGIDFLKCVSPEVITGFSFHPATGTSWPLGVGLCPASQERVPHQHRGNFILLLGGISYETLKNYLKCLQTQEVNAALVRIWTAVICFDSDLSRAASLFSRLLKQAHLVYRDRTKSVTLESCGERHALLSMTKDTDPARRHGAAGCPRAAQPGYAVLLLWVELGEQRLQEVPGAVLAVTAGC</sequence>
<name>R0LLR6_ANAPL</name>
<evidence type="ECO:0000313" key="1">
    <source>
        <dbReference type="EMBL" id="EOB02620.1"/>
    </source>
</evidence>
<reference evidence="2" key="1">
    <citation type="journal article" date="2013" name="Nat. Genet.">
        <title>The duck genome and transcriptome provide insight into an avian influenza virus reservoir species.</title>
        <authorList>
            <person name="Huang Y."/>
            <person name="Li Y."/>
            <person name="Burt D.W."/>
            <person name="Chen H."/>
            <person name="Zhang Y."/>
            <person name="Qian W."/>
            <person name="Kim H."/>
            <person name="Gan S."/>
            <person name="Zhao Y."/>
            <person name="Li J."/>
            <person name="Yi K."/>
            <person name="Feng H."/>
            <person name="Zhu P."/>
            <person name="Li B."/>
            <person name="Liu Q."/>
            <person name="Fairley S."/>
            <person name="Magor K.E."/>
            <person name="Du Z."/>
            <person name="Hu X."/>
            <person name="Goodman L."/>
            <person name="Tafer H."/>
            <person name="Vignal A."/>
            <person name="Lee T."/>
            <person name="Kim K.W."/>
            <person name="Sheng Z."/>
            <person name="An Y."/>
            <person name="Searle S."/>
            <person name="Herrero J."/>
            <person name="Groenen M.A."/>
            <person name="Crooijmans R.P."/>
            <person name="Faraut T."/>
            <person name="Cai Q."/>
            <person name="Webster R.G."/>
            <person name="Aldridge J.R."/>
            <person name="Warren W.C."/>
            <person name="Bartschat S."/>
            <person name="Kehr S."/>
            <person name="Marz M."/>
            <person name="Stadler P.F."/>
            <person name="Smith J."/>
            <person name="Kraus R.H."/>
            <person name="Zhao Y."/>
            <person name="Ren L."/>
            <person name="Fei J."/>
            <person name="Morisson M."/>
            <person name="Kaiser P."/>
            <person name="Griffin D.K."/>
            <person name="Rao M."/>
            <person name="Pitel F."/>
            <person name="Wang J."/>
            <person name="Li N."/>
        </authorList>
    </citation>
    <scope>NUCLEOTIDE SEQUENCE [LARGE SCALE GENOMIC DNA]</scope>
</reference>
<gene>
    <name evidence="1" type="ORF">Anapl_09463</name>
</gene>
<evidence type="ECO:0000313" key="2">
    <source>
        <dbReference type="Proteomes" id="UP000296049"/>
    </source>
</evidence>
<dbReference type="EMBL" id="KB742940">
    <property type="protein sequence ID" value="EOB02620.1"/>
    <property type="molecule type" value="Genomic_DNA"/>
</dbReference>
<organism evidence="1 2">
    <name type="scientific">Anas platyrhynchos</name>
    <name type="common">Mallard</name>
    <name type="synonym">Anas boschas</name>
    <dbReference type="NCBI Taxonomy" id="8839"/>
    <lineage>
        <taxon>Eukaryota</taxon>
        <taxon>Metazoa</taxon>
        <taxon>Chordata</taxon>
        <taxon>Craniata</taxon>
        <taxon>Vertebrata</taxon>
        <taxon>Euteleostomi</taxon>
        <taxon>Archelosauria</taxon>
        <taxon>Archosauria</taxon>
        <taxon>Dinosauria</taxon>
        <taxon>Saurischia</taxon>
        <taxon>Theropoda</taxon>
        <taxon>Coelurosauria</taxon>
        <taxon>Aves</taxon>
        <taxon>Neognathae</taxon>
        <taxon>Galloanserae</taxon>
        <taxon>Anseriformes</taxon>
        <taxon>Anatidae</taxon>
        <taxon>Anatinae</taxon>
        <taxon>Anas</taxon>
    </lineage>
</organism>
<accession>R0LLR6</accession>
<dbReference type="AlphaFoldDB" id="R0LLR6"/>
<keyword evidence="2" id="KW-1185">Reference proteome</keyword>